<dbReference type="InterPro" id="IPR035897">
    <property type="entry name" value="Toll_tir_struct_dom_sf"/>
</dbReference>
<keyword evidence="12" id="KW-0325">Glycoprotein</keyword>
<evidence type="ECO:0000313" key="16">
    <source>
        <dbReference type="EMBL" id="TRY71808.1"/>
    </source>
</evidence>
<evidence type="ECO:0000313" key="17">
    <source>
        <dbReference type="Proteomes" id="UP000318571"/>
    </source>
</evidence>
<evidence type="ECO:0000256" key="9">
    <source>
        <dbReference type="ARBA" id="ARBA00022989"/>
    </source>
</evidence>
<dbReference type="PROSITE" id="PS51450">
    <property type="entry name" value="LRR"/>
    <property type="match status" value="1"/>
</dbReference>
<dbReference type="GO" id="GO:0038023">
    <property type="term" value="F:signaling receptor activity"/>
    <property type="evidence" value="ECO:0007669"/>
    <property type="project" value="TreeGrafter"/>
</dbReference>
<evidence type="ECO:0000256" key="2">
    <source>
        <dbReference type="ARBA" id="ARBA00009634"/>
    </source>
</evidence>
<dbReference type="AlphaFoldDB" id="A0A553P284"/>
<name>A0A553P284_TIGCA</name>
<feature type="chain" id="PRO_5021736081" description="TIR domain-containing protein" evidence="14">
    <location>
        <begin position="20"/>
        <end position="932"/>
    </location>
</feature>
<sequence length="932" mass="107221">MHRSVVTLLILILVQLILAVDLSQINRQKRFKSTSVNLDLSDQMPDSTKMVLEEHRSQYDNDPYAEDTFPDIPIYIPDDFIEDEFPLNTTDCRVMNLNSSMVTCDAPYWTEIRTEEFPDTIAYLQVNGTNITHFGPRMLAGKNVLYLDLVNHHIESIDVEAFVGLSDTQVIRIKDSDWSNVTDSPDHSFLSLFHHNPELTQIILENNNLIIENVDIDIKNNRTFLPNLYYLSLKKNPLIRIEDYFFWNLRDSNLTHLNLHSCDLRSLGGKAFAHLNQLQHVDFYNNKLLVLPQFTLPLAFANMNMESFNNLGLGNVGLYILPSLITYSVRKGLSRLNLSENFLPDLGAVASAFSGDAFPVMEKMREVVLIATTTTDVDQRTFEHLPNLEKLDLRYNELMTIQMGFLHPNLTELDISYQCMMSGHKCKPTVEHGNVYFTLNPHMFNHKMGKLKTLRMSGLQMEQMNNESLVGLHGLEHLDLDNSNLISIEPGIFRATPNLKTLDLSWNRDLVKLTPETFSGLDNLEILDLSYSSHAFNTIRPNFSNSLKNGLSTIADLKHVKELHLACALNGDCKGEYQYEWPLDTSLLEDFWNLEVLDLSENALTSWTGELFVSNKKLRSLNLARNSFVFITEGMINSFKQLEWLDFSGNPITCDKRVIDFHNMVQSLPELRVNKYKGGYGYTCTLTDREFETKTFKSYVQWAEQQDQNMTMETVLGSMACFVVAMLISTGVVYHKRYQLMYFYLKTRKKLKESRDPELEYEFDVFVSYCKEEQKWVLEDLVPNLEGGSPPLKVCIHDKHFQVGHTVIENIAECIDKSRAFMIVLSNGFVQSKWCEFEARLAQTRMLHQKGNLIVVVKERPKSEDLNRSLKFILSTWTYARWPSGKDVSDSKVQDFYQKLRLSVYKAVNASDSEYSASPSVSNRSMSYLWPS</sequence>
<keyword evidence="11" id="KW-0675">Receptor</keyword>
<dbReference type="EMBL" id="VCGU01000008">
    <property type="protein sequence ID" value="TRY71808.1"/>
    <property type="molecule type" value="Genomic_DNA"/>
</dbReference>
<keyword evidence="4" id="KW-0433">Leucine-rich repeat</keyword>
<comment type="caution">
    <text evidence="16">The sequence shown here is derived from an EMBL/GenBank/DDBJ whole genome shotgun (WGS) entry which is preliminary data.</text>
</comment>
<dbReference type="InterPro" id="IPR003591">
    <property type="entry name" value="Leu-rich_rpt_typical-subtyp"/>
</dbReference>
<keyword evidence="5 13" id="KW-0812">Transmembrane</keyword>
<dbReference type="STRING" id="6832.A0A553P284"/>
<dbReference type="SMART" id="SM00369">
    <property type="entry name" value="LRR_TYP"/>
    <property type="match status" value="8"/>
</dbReference>
<organism evidence="16 17">
    <name type="scientific">Tigriopus californicus</name>
    <name type="common">Marine copepod</name>
    <dbReference type="NCBI Taxonomy" id="6832"/>
    <lineage>
        <taxon>Eukaryota</taxon>
        <taxon>Metazoa</taxon>
        <taxon>Ecdysozoa</taxon>
        <taxon>Arthropoda</taxon>
        <taxon>Crustacea</taxon>
        <taxon>Multicrustacea</taxon>
        <taxon>Hexanauplia</taxon>
        <taxon>Copepoda</taxon>
        <taxon>Harpacticoida</taxon>
        <taxon>Harpacticidae</taxon>
        <taxon>Tigriopus</taxon>
    </lineage>
</organism>
<dbReference type="SUPFAM" id="SSF52058">
    <property type="entry name" value="L domain-like"/>
    <property type="match status" value="2"/>
</dbReference>
<dbReference type="GO" id="GO:0007165">
    <property type="term" value="P:signal transduction"/>
    <property type="evidence" value="ECO:0007669"/>
    <property type="project" value="InterPro"/>
</dbReference>
<evidence type="ECO:0000256" key="5">
    <source>
        <dbReference type="ARBA" id="ARBA00022692"/>
    </source>
</evidence>
<dbReference type="SUPFAM" id="SSF52200">
    <property type="entry name" value="Toll/Interleukin receptor TIR domain"/>
    <property type="match status" value="1"/>
</dbReference>
<dbReference type="InterPro" id="IPR026906">
    <property type="entry name" value="LRR_5"/>
</dbReference>
<dbReference type="PROSITE" id="PS50104">
    <property type="entry name" value="TIR"/>
    <property type="match status" value="1"/>
</dbReference>
<feature type="transmembrane region" description="Helical" evidence="13">
    <location>
        <begin position="715"/>
        <end position="734"/>
    </location>
</feature>
<dbReference type="OMA" id="QFANESE"/>
<comment type="similarity">
    <text evidence="2">Belongs to the Toll-like receptor family.</text>
</comment>
<evidence type="ECO:0000256" key="10">
    <source>
        <dbReference type="ARBA" id="ARBA00023136"/>
    </source>
</evidence>
<keyword evidence="17" id="KW-1185">Reference proteome</keyword>
<comment type="subcellular location">
    <subcellularLocation>
        <location evidence="1">Membrane</location>
        <topology evidence="1">Single-pass type I membrane protein</topology>
    </subcellularLocation>
</comment>
<evidence type="ECO:0000256" key="6">
    <source>
        <dbReference type="ARBA" id="ARBA00022729"/>
    </source>
</evidence>
<dbReference type="Pfam" id="PF13306">
    <property type="entry name" value="LRR_5"/>
    <property type="match status" value="1"/>
</dbReference>
<keyword evidence="7" id="KW-0677">Repeat</keyword>
<dbReference type="Proteomes" id="UP000318571">
    <property type="component" value="Chromosome 7"/>
</dbReference>
<keyword evidence="10 13" id="KW-0472">Membrane</keyword>
<dbReference type="GO" id="GO:0045087">
    <property type="term" value="P:innate immune response"/>
    <property type="evidence" value="ECO:0007669"/>
    <property type="project" value="UniProtKB-KW"/>
</dbReference>
<reference evidence="16 17" key="1">
    <citation type="journal article" date="2018" name="Nat. Ecol. Evol.">
        <title>Genomic signatures of mitonuclear coevolution across populations of Tigriopus californicus.</title>
        <authorList>
            <person name="Barreto F.S."/>
            <person name="Watson E.T."/>
            <person name="Lima T.G."/>
            <person name="Willett C.S."/>
            <person name="Edmands S."/>
            <person name="Li W."/>
            <person name="Burton R.S."/>
        </authorList>
    </citation>
    <scope>NUCLEOTIDE SEQUENCE [LARGE SCALE GENOMIC DNA]</scope>
    <source>
        <strain evidence="16 17">San Diego</strain>
    </source>
</reference>
<dbReference type="FunFam" id="3.40.50.10140:FF:000001">
    <property type="entry name" value="Toll-like receptor 2"/>
    <property type="match status" value="1"/>
</dbReference>
<accession>A0A553P284</accession>
<dbReference type="SMART" id="SM00255">
    <property type="entry name" value="TIR"/>
    <property type="match status" value="1"/>
</dbReference>
<dbReference type="Pfam" id="PF13855">
    <property type="entry name" value="LRR_8"/>
    <property type="match status" value="3"/>
</dbReference>
<evidence type="ECO:0000256" key="7">
    <source>
        <dbReference type="ARBA" id="ARBA00022737"/>
    </source>
</evidence>
<evidence type="ECO:0000256" key="14">
    <source>
        <dbReference type="SAM" id="SignalP"/>
    </source>
</evidence>
<keyword evidence="8" id="KW-0391">Immunity</keyword>
<dbReference type="Pfam" id="PF01582">
    <property type="entry name" value="TIR"/>
    <property type="match status" value="1"/>
</dbReference>
<evidence type="ECO:0000256" key="12">
    <source>
        <dbReference type="ARBA" id="ARBA00023180"/>
    </source>
</evidence>
<keyword evidence="9 13" id="KW-1133">Transmembrane helix</keyword>
<dbReference type="Gene3D" id="3.40.50.10140">
    <property type="entry name" value="Toll/interleukin-1 receptor homology (TIR) domain"/>
    <property type="match status" value="1"/>
</dbReference>
<dbReference type="InterPro" id="IPR000157">
    <property type="entry name" value="TIR_dom"/>
</dbReference>
<evidence type="ECO:0000256" key="8">
    <source>
        <dbReference type="ARBA" id="ARBA00022859"/>
    </source>
</evidence>
<dbReference type="Gene3D" id="3.80.10.10">
    <property type="entry name" value="Ribonuclease Inhibitor"/>
    <property type="match status" value="4"/>
</dbReference>
<evidence type="ECO:0000256" key="13">
    <source>
        <dbReference type="SAM" id="Phobius"/>
    </source>
</evidence>
<protein>
    <recommendedName>
        <fullName evidence="15">TIR domain-containing protein</fullName>
    </recommendedName>
</protein>
<evidence type="ECO:0000256" key="4">
    <source>
        <dbReference type="ARBA" id="ARBA00022614"/>
    </source>
</evidence>
<dbReference type="OrthoDB" id="6160824at2759"/>
<dbReference type="PANTHER" id="PTHR24365">
    <property type="entry name" value="TOLL-LIKE RECEPTOR"/>
    <property type="match status" value="1"/>
</dbReference>
<evidence type="ECO:0000256" key="11">
    <source>
        <dbReference type="ARBA" id="ARBA00023170"/>
    </source>
</evidence>
<dbReference type="InterPro" id="IPR032675">
    <property type="entry name" value="LRR_dom_sf"/>
</dbReference>
<feature type="domain" description="TIR" evidence="15">
    <location>
        <begin position="761"/>
        <end position="904"/>
    </location>
</feature>
<gene>
    <name evidence="16" type="ORF">TCAL_05302</name>
</gene>
<evidence type="ECO:0000256" key="1">
    <source>
        <dbReference type="ARBA" id="ARBA00004479"/>
    </source>
</evidence>
<proteinExistence type="inferred from homology"/>
<evidence type="ECO:0000256" key="3">
    <source>
        <dbReference type="ARBA" id="ARBA00022588"/>
    </source>
</evidence>
<feature type="signal peptide" evidence="14">
    <location>
        <begin position="1"/>
        <end position="19"/>
    </location>
</feature>
<evidence type="ECO:0000259" key="15">
    <source>
        <dbReference type="PROSITE" id="PS50104"/>
    </source>
</evidence>
<keyword evidence="6 14" id="KW-0732">Signal</keyword>
<dbReference type="GO" id="GO:0005886">
    <property type="term" value="C:plasma membrane"/>
    <property type="evidence" value="ECO:0007669"/>
    <property type="project" value="TreeGrafter"/>
</dbReference>
<dbReference type="PANTHER" id="PTHR24365:SF541">
    <property type="entry name" value="PROTEIN TOLL-RELATED"/>
    <property type="match status" value="1"/>
</dbReference>
<keyword evidence="3" id="KW-0399">Innate immunity</keyword>
<dbReference type="InterPro" id="IPR001611">
    <property type="entry name" value="Leu-rich_rpt"/>
</dbReference>